<feature type="region of interest" description="Disordered" evidence="1">
    <location>
        <begin position="1"/>
        <end position="21"/>
    </location>
</feature>
<feature type="region of interest" description="Disordered" evidence="1">
    <location>
        <begin position="208"/>
        <end position="242"/>
    </location>
</feature>
<evidence type="ECO:0000313" key="2">
    <source>
        <dbReference type="EMBL" id="CAE7294828.1"/>
    </source>
</evidence>
<dbReference type="AlphaFoldDB" id="A0A812NM88"/>
<accession>A0A812NM88</accession>
<dbReference type="Proteomes" id="UP000604046">
    <property type="component" value="Unassembled WGS sequence"/>
</dbReference>
<evidence type="ECO:0000256" key="1">
    <source>
        <dbReference type="SAM" id="MobiDB-lite"/>
    </source>
</evidence>
<proteinExistence type="predicted"/>
<evidence type="ECO:0008006" key="4">
    <source>
        <dbReference type="Google" id="ProtNLM"/>
    </source>
</evidence>
<keyword evidence="3" id="KW-1185">Reference proteome</keyword>
<reference evidence="2" key="1">
    <citation type="submission" date="2021-02" db="EMBL/GenBank/DDBJ databases">
        <authorList>
            <person name="Dougan E. K."/>
            <person name="Rhodes N."/>
            <person name="Thang M."/>
            <person name="Chan C."/>
        </authorList>
    </citation>
    <scope>NUCLEOTIDE SEQUENCE</scope>
</reference>
<sequence length="1238" mass="141893">MSWSGKNWNSQQQQPREWQRSSWYDSWQQEWNVSESSGKVPTAPVKIPSNFNPDSECYDQNSVSGMRFFRKVQSTPWSVKQGLAGRDIAELRLTDMTHRGLDEYALRALSNGQFQGMIFAKNVSEVVLVTNFLRLCRQEKLDFDRIADAMHQGTPPDRHKDSFKYMQPVLHELLKTLKALAPAPPVETNPAISAADSSELARAKRKLAEAGIALTPPKKRRDADASEHNAAPSSSGLPTVEDPATQILKTKLAKPLHDFPTAASNAAFETWLDKHRKQFKGQAQQFKTHVAKVSATLQQGKLAKQDFVDAAEEYGLDAKMASRMSIKNLTTFIAACQHNLLWSVLTLASAAVFMLEHGDGIQKGPLIWVHALMCLVLLFHFSAPERQWQFTSHAGRIRQKLRAFNVHPDTLHFSSFEKANTVYCLFQMDIKKALQSSSGLYSHKSSLLYIGSTAKGVNARHLNRMAVYRRLFKTQLVDAELAVRYWHSQKNLFDFCVVPLCQCSTYKEAWGVEHELIAQWQSQLNYPHALKFLKKTALGYRPAKRKRSAAYSQFGLRLWRKLRKRLFPCKRLFALVDNRKKAWDLVFDLSSHTKAAFEADKFLRSRFVADAEVYAIIRLSRNIEEPHRTKVTNALKRVVNFRTNMHWPRQSKALSTLPLAHPEYETLLKSWLRKFILDFKYLFPPLHVPKASIREAPHQSIKKFLHNFQVWEDLMWAPDFKPEQLPCHCSWYGARLPSDCFVDQHLACGLESLCELFPEFGPIAFASAASTFFPAQHQWFQRSLDFFKQWRQHHRLPVTVEPMFEVFLKDAWPRHLECLKNSRRLTWRDVQVVKARLHDHLVLYNEDHHPNHIVCFCPRFFVAGLQHTWDDESVFQRLPGHPDEWKQRVVNAIPSWMLRRYPWAFNKQADLPKGTVFLKAKKAFRKGRTIISYSQSLCCKLLEFAAIAINLMVKTLYPEAPGLASMPVIWKQLHTFFNCPDTTVFEEWNDDLVGFFNAVPRQDILEAVSDLVKNFQAQTGHDSVSVSVSGKTGHSGQPRGGLKSPYKVCRVQDIPAIVRVSFETGVFTAAGSCRKQKEGTCIGNQISPVLSGLPVLMAEQRFLQTLPSTLASSFLFLRYVDNRLLLAPQSVLQSPQIQQFCASNFYRGIQLETVRDHKWLGFTIDAAARTASFVMPEKPWQIRSPYSAGSWRLCASGYFSRAALIHQYAWPREHISTQLRELKQLYKTAGFPESSLRR</sequence>
<gene>
    <name evidence="2" type="ORF">SNAT2548_LOCUS15529</name>
</gene>
<organism evidence="2 3">
    <name type="scientific">Symbiodinium natans</name>
    <dbReference type="NCBI Taxonomy" id="878477"/>
    <lineage>
        <taxon>Eukaryota</taxon>
        <taxon>Sar</taxon>
        <taxon>Alveolata</taxon>
        <taxon>Dinophyceae</taxon>
        <taxon>Suessiales</taxon>
        <taxon>Symbiodiniaceae</taxon>
        <taxon>Symbiodinium</taxon>
    </lineage>
</organism>
<dbReference type="EMBL" id="CAJNDS010002001">
    <property type="protein sequence ID" value="CAE7294828.1"/>
    <property type="molecule type" value="Genomic_DNA"/>
</dbReference>
<dbReference type="OrthoDB" id="443750at2759"/>
<evidence type="ECO:0000313" key="3">
    <source>
        <dbReference type="Proteomes" id="UP000604046"/>
    </source>
</evidence>
<comment type="caution">
    <text evidence="2">The sequence shown here is derived from an EMBL/GenBank/DDBJ whole genome shotgun (WGS) entry which is preliminary data.</text>
</comment>
<name>A0A812NM88_9DINO</name>
<protein>
    <recommendedName>
        <fullName evidence="4">Reverse transcriptase domain-containing protein</fullName>
    </recommendedName>
</protein>